<name>A0A1I7TZK2_9PELO</name>
<dbReference type="AlphaFoldDB" id="A0A1I7TZK2"/>
<sequence length="70" mass="8138">MKFQMLIVSLVLLFVFSATVDAHFPVYSLYKERKPVDLFQALASARQAKRRAGGFEENYDLPFSSFYPRK</sequence>
<dbReference type="eggNOG" id="ENOG502TIXA">
    <property type="taxonomic scope" value="Eukaryota"/>
</dbReference>
<dbReference type="WBParaSite" id="Csp11.Scaffold629.g13372.t1">
    <property type="protein sequence ID" value="Csp11.Scaffold629.g13372.t1"/>
    <property type="gene ID" value="Csp11.Scaffold629.g13372"/>
</dbReference>
<organism evidence="2 3">
    <name type="scientific">Caenorhabditis tropicalis</name>
    <dbReference type="NCBI Taxonomy" id="1561998"/>
    <lineage>
        <taxon>Eukaryota</taxon>
        <taxon>Metazoa</taxon>
        <taxon>Ecdysozoa</taxon>
        <taxon>Nematoda</taxon>
        <taxon>Chromadorea</taxon>
        <taxon>Rhabditida</taxon>
        <taxon>Rhabditina</taxon>
        <taxon>Rhabditomorpha</taxon>
        <taxon>Rhabditoidea</taxon>
        <taxon>Rhabditidae</taxon>
        <taxon>Peloderinae</taxon>
        <taxon>Caenorhabditis</taxon>
    </lineage>
</organism>
<protein>
    <submittedName>
        <fullName evidence="3">Neuropeptide-Like Protein</fullName>
    </submittedName>
</protein>
<accession>A0A1I7TZK2</accession>
<dbReference type="Proteomes" id="UP000095282">
    <property type="component" value="Unplaced"/>
</dbReference>
<evidence type="ECO:0000313" key="3">
    <source>
        <dbReference type="WBParaSite" id="Csp11.Scaffold629.g13372.t1"/>
    </source>
</evidence>
<evidence type="ECO:0000256" key="1">
    <source>
        <dbReference type="SAM" id="SignalP"/>
    </source>
</evidence>
<keyword evidence="1" id="KW-0732">Signal</keyword>
<feature type="chain" id="PRO_5009308208" evidence="1">
    <location>
        <begin position="23"/>
        <end position="70"/>
    </location>
</feature>
<reference evidence="3" key="1">
    <citation type="submission" date="2016-11" db="UniProtKB">
        <authorList>
            <consortium name="WormBaseParasite"/>
        </authorList>
    </citation>
    <scope>IDENTIFICATION</scope>
</reference>
<proteinExistence type="predicted"/>
<evidence type="ECO:0000313" key="2">
    <source>
        <dbReference type="Proteomes" id="UP000095282"/>
    </source>
</evidence>
<feature type="signal peptide" evidence="1">
    <location>
        <begin position="1"/>
        <end position="22"/>
    </location>
</feature>
<keyword evidence="2" id="KW-1185">Reference proteome</keyword>